<proteinExistence type="predicted"/>
<dbReference type="AlphaFoldDB" id="A0AAN8SZG2"/>
<name>A0AAN8SZG2_SOLBU</name>
<evidence type="ECO:0000256" key="1">
    <source>
        <dbReference type="SAM" id="MobiDB-lite"/>
    </source>
</evidence>
<dbReference type="EMBL" id="JBANQN010000012">
    <property type="protein sequence ID" value="KAK6774786.1"/>
    <property type="molecule type" value="Genomic_DNA"/>
</dbReference>
<accession>A0AAN8SZG2</accession>
<evidence type="ECO:0000313" key="3">
    <source>
        <dbReference type="EMBL" id="KAK6774786.1"/>
    </source>
</evidence>
<evidence type="ECO:0000313" key="4">
    <source>
        <dbReference type="Proteomes" id="UP001371456"/>
    </source>
</evidence>
<comment type="caution">
    <text evidence="3">The sequence shown here is derived from an EMBL/GenBank/DDBJ whole genome shotgun (WGS) entry which is preliminary data.</text>
</comment>
<keyword evidence="4" id="KW-1185">Reference proteome</keyword>
<feature type="compositionally biased region" description="Acidic residues" evidence="1">
    <location>
        <begin position="169"/>
        <end position="178"/>
    </location>
</feature>
<feature type="region of interest" description="Disordered" evidence="1">
    <location>
        <begin position="157"/>
        <end position="217"/>
    </location>
</feature>
<sequence length="217" mass="23643">MPTFRRRLPNEFQTCPLRFPRYLGKGAFSHLTLRKGALVGVADFPLVCRLKKALYGFKQARKALSILLVKRASCNQKTALTSKKGDALRRNGVRAAAAPLLLAFEPELAGVGACKNVEPTGSGTSSYNSKGGLDTSCASGMTQLDLVSPNRFAVLEDPEQEEAKMPDLDTAEPEEIAQDECLGNKAEEGVVKERTPEESDLAHRSEDLEERVNYGSD</sequence>
<dbReference type="Proteomes" id="UP001371456">
    <property type="component" value="Unassembled WGS sequence"/>
</dbReference>
<feature type="compositionally biased region" description="Basic and acidic residues" evidence="1">
    <location>
        <begin position="185"/>
        <end position="217"/>
    </location>
</feature>
<evidence type="ECO:0000313" key="2">
    <source>
        <dbReference type="EMBL" id="KAK6772049.1"/>
    </source>
</evidence>
<protein>
    <submittedName>
        <fullName evidence="3">Uncharacterized protein</fullName>
    </submittedName>
</protein>
<gene>
    <name evidence="3" type="ORF">RDI58_030025</name>
    <name evidence="2" type="ORF">RDI58_030717</name>
</gene>
<organism evidence="3 4">
    <name type="scientific">Solanum bulbocastanum</name>
    <name type="common">Wild potato</name>
    <dbReference type="NCBI Taxonomy" id="147425"/>
    <lineage>
        <taxon>Eukaryota</taxon>
        <taxon>Viridiplantae</taxon>
        <taxon>Streptophyta</taxon>
        <taxon>Embryophyta</taxon>
        <taxon>Tracheophyta</taxon>
        <taxon>Spermatophyta</taxon>
        <taxon>Magnoliopsida</taxon>
        <taxon>eudicotyledons</taxon>
        <taxon>Gunneridae</taxon>
        <taxon>Pentapetalae</taxon>
        <taxon>asterids</taxon>
        <taxon>lamiids</taxon>
        <taxon>Solanales</taxon>
        <taxon>Solanaceae</taxon>
        <taxon>Solanoideae</taxon>
        <taxon>Solaneae</taxon>
        <taxon>Solanum</taxon>
    </lineage>
</organism>
<dbReference type="EMBL" id="JBANQN010000118">
    <property type="protein sequence ID" value="KAK6772049.1"/>
    <property type="molecule type" value="Genomic_DNA"/>
</dbReference>
<reference evidence="3 4" key="1">
    <citation type="submission" date="2024-02" db="EMBL/GenBank/DDBJ databases">
        <title>de novo genome assembly of Solanum bulbocastanum strain 11H21.</title>
        <authorList>
            <person name="Hosaka A.J."/>
        </authorList>
    </citation>
    <scope>NUCLEOTIDE SEQUENCE [LARGE SCALE GENOMIC DNA]</scope>
    <source>
        <tissue evidence="3">Young leaves</tissue>
    </source>
</reference>